<feature type="transmembrane region" description="Helical" evidence="6">
    <location>
        <begin position="44"/>
        <end position="66"/>
    </location>
</feature>
<dbReference type="GO" id="GO:0005886">
    <property type="term" value="C:plasma membrane"/>
    <property type="evidence" value="ECO:0007669"/>
    <property type="project" value="UniProtKB-SubCell"/>
</dbReference>
<keyword evidence="9" id="KW-1185">Reference proteome</keyword>
<dbReference type="PANTHER" id="PTHR42709">
    <property type="entry name" value="ALKALINE PHOSPHATASE LIKE PROTEIN"/>
    <property type="match status" value="1"/>
</dbReference>
<feature type="transmembrane region" description="Helical" evidence="6">
    <location>
        <begin position="91"/>
        <end position="109"/>
    </location>
</feature>
<dbReference type="InterPro" id="IPR032816">
    <property type="entry name" value="VTT_dom"/>
</dbReference>
<feature type="transmembrane region" description="Helical" evidence="6">
    <location>
        <begin position="165"/>
        <end position="185"/>
    </location>
</feature>
<protein>
    <submittedName>
        <fullName evidence="8">DedA family protein</fullName>
    </submittedName>
</protein>
<comment type="subcellular location">
    <subcellularLocation>
        <location evidence="1">Cell membrane</location>
        <topology evidence="1">Multi-pass membrane protein</topology>
    </subcellularLocation>
</comment>
<evidence type="ECO:0000313" key="9">
    <source>
        <dbReference type="Proteomes" id="UP000470772"/>
    </source>
</evidence>
<feature type="transmembrane region" description="Helical" evidence="6">
    <location>
        <begin position="130"/>
        <end position="153"/>
    </location>
</feature>
<dbReference type="EMBL" id="WGGD01000005">
    <property type="protein sequence ID" value="MUN29311.1"/>
    <property type="molecule type" value="Genomic_DNA"/>
</dbReference>
<evidence type="ECO:0000256" key="2">
    <source>
        <dbReference type="ARBA" id="ARBA00022475"/>
    </source>
</evidence>
<reference evidence="8 9" key="1">
    <citation type="submission" date="2019-10" db="EMBL/GenBank/DDBJ databases">
        <title>Sequencing and Assembly of Multiple Reported Metal-Biooxidizing Members of the Extremely Thermoacidophilic Archaeal Family Sulfolobaceae.</title>
        <authorList>
            <person name="Counts J.A."/>
            <person name="Kelly R.M."/>
        </authorList>
    </citation>
    <scope>NUCLEOTIDE SEQUENCE [LARGE SCALE GENOMIC DNA]</scope>
    <source>
        <strain evidence="8 9">DSM 6482</strain>
    </source>
</reference>
<dbReference type="Pfam" id="PF09335">
    <property type="entry name" value="VTT_dom"/>
    <property type="match status" value="1"/>
</dbReference>
<feature type="transmembrane region" description="Helical" evidence="6">
    <location>
        <begin position="6"/>
        <end position="24"/>
    </location>
</feature>
<keyword evidence="4 6" id="KW-1133">Transmembrane helix</keyword>
<dbReference type="PANTHER" id="PTHR42709:SF6">
    <property type="entry name" value="UNDECAPRENYL PHOSPHATE TRANSPORTER A"/>
    <property type="match status" value="1"/>
</dbReference>
<dbReference type="AlphaFoldDB" id="A0A6A9QQ57"/>
<evidence type="ECO:0000313" key="8">
    <source>
        <dbReference type="EMBL" id="MUN29311.1"/>
    </source>
</evidence>
<dbReference type="RefSeq" id="WP_156016893.1">
    <property type="nucleotide sequence ID" value="NZ_WGGD01000005.1"/>
</dbReference>
<evidence type="ECO:0000256" key="4">
    <source>
        <dbReference type="ARBA" id="ARBA00022989"/>
    </source>
</evidence>
<gene>
    <name evidence="8" type="ORF">GC250_07665</name>
</gene>
<evidence type="ECO:0000256" key="1">
    <source>
        <dbReference type="ARBA" id="ARBA00004651"/>
    </source>
</evidence>
<evidence type="ECO:0000256" key="3">
    <source>
        <dbReference type="ARBA" id="ARBA00022692"/>
    </source>
</evidence>
<evidence type="ECO:0000256" key="6">
    <source>
        <dbReference type="SAM" id="Phobius"/>
    </source>
</evidence>
<organism evidence="8 9">
    <name type="scientific">Sulfuracidifex metallicus DSM 6482 = JCM 9184</name>
    <dbReference type="NCBI Taxonomy" id="523847"/>
    <lineage>
        <taxon>Archaea</taxon>
        <taxon>Thermoproteota</taxon>
        <taxon>Thermoprotei</taxon>
        <taxon>Sulfolobales</taxon>
        <taxon>Sulfolobaceae</taxon>
        <taxon>Sulfuracidifex</taxon>
    </lineage>
</organism>
<dbReference type="Proteomes" id="UP000470772">
    <property type="component" value="Unassembled WGS sequence"/>
</dbReference>
<keyword evidence="2" id="KW-1003">Cell membrane</keyword>
<sequence>MNLEPTSYTILLVLMFLEALGLPVPSEVIMPLAGYFSSQGQYNLVGAILIGTLGAMIGSLFDYFIASRIGEPILLRYGKYIKLNQSNLMKMYSWFNSYGVFAVFFARFLPALRALISYPAGLVRMNIGRFSIATLLGQLIWNGVLAYVGFLFGKNYSTVVGQIDHLVYVITIILIIVLILVVILYKHNFLKFKR</sequence>
<dbReference type="InterPro" id="IPR051311">
    <property type="entry name" value="DedA_domain"/>
</dbReference>
<evidence type="ECO:0000259" key="7">
    <source>
        <dbReference type="Pfam" id="PF09335"/>
    </source>
</evidence>
<keyword evidence="3 6" id="KW-0812">Transmembrane</keyword>
<comment type="caution">
    <text evidence="8">The sequence shown here is derived from an EMBL/GenBank/DDBJ whole genome shotgun (WGS) entry which is preliminary data.</text>
</comment>
<accession>A0A6A9QQ57</accession>
<proteinExistence type="predicted"/>
<name>A0A6A9QQ57_SULME</name>
<feature type="domain" description="VTT" evidence="7">
    <location>
        <begin position="24"/>
        <end position="149"/>
    </location>
</feature>
<keyword evidence="5 6" id="KW-0472">Membrane</keyword>
<evidence type="ECO:0000256" key="5">
    <source>
        <dbReference type="ARBA" id="ARBA00023136"/>
    </source>
</evidence>